<keyword evidence="6 8" id="KW-0539">Nucleus</keyword>
<comment type="function">
    <text evidence="8">Necessary for the splicing of pre-mRNA.</text>
</comment>
<comment type="subcellular location">
    <subcellularLocation>
        <location evidence="1 8">Nucleus</location>
    </subcellularLocation>
</comment>
<dbReference type="SMART" id="SM00360">
    <property type="entry name" value="RRM"/>
    <property type="match status" value="2"/>
</dbReference>
<feature type="compositionally biased region" description="Basic and acidic residues" evidence="9">
    <location>
        <begin position="40"/>
        <end position="52"/>
    </location>
</feature>
<dbReference type="InterPro" id="IPR006529">
    <property type="entry name" value="U2AF_lg"/>
</dbReference>
<dbReference type="PROSITE" id="PS50102">
    <property type="entry name" value="RRM"/>
    <property type="match status" value="3"/>
</dbReference>
<evidence type="ECO:0000256" key="9">
    <source>
        <dbReference type="SAM" id="MobiDB-lite"/>
    </source>
</evidence>
<evidence type="ECO:0000313" key="12">
    <source>
        <dbReference type="Proteomes" id="UP001187734"/>
    </source>
</evidence>
<keyword evidence="3" id="KW-0677">Repeat</keyword>
<dbReference type="GO" id="GO:0003723">
    <property type="term" value="F:RNA binding"/>
    <property type="evidence" value="ECO:0007669"/>
    <property type="project" value="UniProtKB-UniRule"/>
</dbReference>
<keyword evidence="4 7" id="KW-0694">RNA-binding</keyword>
<dbReference type="InterPro" id="IPR000504">
    <property type="entry name" value="RRM_dom"/>
</dbReference>
<evidence type="ECO:0000313" key="11">
    <source>
        <dbReference type="EMBL" id="SPJ70864.1"/>
    </source>
</evidence>
<proteinExistence type="inferred from homology"/>
<evidence type="ECO:0000256" key="8">
    <source>
        <dbReference type="RuleBase" id="RU364135"/>
    </source>
</evidence>
<dbReference type="GO" id="GO:0005634">
    <property type="term" value="C:nucleus"/>
    <property type="evidence" value="ECO:0007669"/>
    <property type="project" value="UniProtKB-SubCell"/>
</dbReference>
<dbReference type="FunFam" id="3.30.70.330:FF:000517">
    <property type="entry name" value="U2 snRNP auxiliary factor large subunit"/>
    <property type="match status" value="1"/>
</dbReference>
<keyword evidence="5 8" id="KW-0508">mRNA splicing</keyword>
<feature type="compositionally biased region" description="Basic and acidic residues" evidence="9">
    <location>
        <begin position="7"/>
        <end position="28"/>
    </location>
</feature>
<protein>
    <recommendedName>
        <fullName evidence="8">Splicing factor U2AF subunit</fullName>
    </recommendedName>
    <alternativeName>
        <fullName evidence="8">U2 snRNP auxiliary factor large subunit</fullName>
    </alternativeName>
</protein>
<dbReference type="GO" id="GO:0006397">
    <property type="term" value="P:mRNA processing"/>
    <property type="evidence" value="ECO:0007669"/>
    <property type="project" value="UniProtKB-KW"/>
</dbReference>
<reference evidence="11" key="1">
    <citation type="submission" date="2018-03" db="EMBL/GenBank/DDBJ databases">
        <authorList>
            <person name="Guldener U."/>
        </authorList>
    </citation>
    <scope>NUCLEOTIDE SEQUENCE</scope>
</reference>
<gene>
    <name evidence="11" type="ORF">FTOL_00592</name>
</gene>
<evidence type="ECO:0000256" key="5">
    <source>
        <dbReference type="ARBA" id="ARBA00023187"/>
    </source>
</evidence>
<dbReference type="CDD" id="cd12232">
    <property type="entry name" value="RRM3_U2AF65"/>
    <property type="match status" value="1"/>
</dbReference>
<evidence type="ECO:0000256" key="1">
    <source>
        <dbReference type="ARBA" id="ARBA00004123"/>
    </source>
</evidence>
<evidence type="ECO:0000256" key="4">
    <source>
        <dbReference type="ARBA" id="ARBA00022884"/>
    </source>
</evidence>
<evidence type="ECO:0000256" key="2">
    <source>
        <dbReference type="ARBA" id="ARBA00022664"/>
    </source>
</evidence>
<organism evidence="11 12">
    <name type="scientific">Fusarium torulosum</name>
    <dbReference type="NCBI Taxonomy" id="33205"/>
    <lineage>
        <taxon>Eukaryota</taxon>
        <taxon>Fungi</taxon>
        <taxon>Dikarya</taxon>
        <taxon>Ascomycota</taxon>
        <taxon>Pezizomycotina</taxon>
        <taxon>Sordariomycetes</taxon>
        <taxon>Hypocreomycetidae</taxon>
        <taxon>Hypocreales</taxon>
        <taxon>Nectriaceae</taxon>
        <taxon>Fusarium</taxon>
    </lineage>
</organism>
<dbReference type="InterPro" id="IPR003954">
    <property type="entry name" value="RRM_euk-type"/>
</dbReference>
<evidence type="ECO:0000256" key="7">
    <source>
        <dbReference type="PROSITE-ProRule" id="PRU00176"/>
    </source>
</evidence>
<feature type="domain" description="RRM" evidence="10">
    <location>
        <begin position="265"/>
        <end position="357"/>
    </location>
</feature>
<sequence length="593" mass="65934">MNGDSYSSRDGRRGGRDYPPRGDREDRRDRHRDRDRRRSRSPDHRSHRRGEGDADAYSSSRNHRDREREDRYSGRGERRGGERGGDRGDRGDRGTERGAERGGERGAERGGERGGEREWDRDRGSSRRDARRDDDERPSRRERDPYDDRRRGGGGGGRDRREDRFPAHQERRSASPPPKKREPTPDLTNIVSVIDRKRRLTQWDIKPPGYENVTAEQAKLSGMFPLPGAPRQQPMDPSKLQAFMNQPGGQVTSAGLKANNSRQSKRLLVSKIPSGTTEEALMSFFNLQLNGLNVIDTTDPCVLCQFSNDRSFAVIEFKDAPETTVALALDGISMEASDAANGTDGGHRGLEIRRPRDYVVPAITEEVAYDPEVVSNIVPDTVNKLSITNIPTFLTEEQIIELLASFGKPKAFVLVKDRGTEESTSQGIAFAEYQDPAVSNPTALDTLNGMDIGGKQIKVSKASIGPTQVANFDVGITAISGLASQTANEVESSRVLQLLNMVTAEELLDNDDYEEICEDVREECSKYGKILDVKVPRPTGGSRQSAGVGKIFVKYENTEDTTKALQALAGRKFADRTVVTTYFPEENFDVGAW</sequence>
<evidence type="ECO:0000256" key="6">
    <source>
        <dbReference type="ARBA" id="ARBA00023242"/>
    </source>
</evidence>
<dbReference type="AlphaFoldDB" id="A0AAE8LYD9"/>
<keyword evidence="12" id="KW-1185">Reference proteome</keyword>
<feature type="domain" description="RRM" evidence="10">
    <location>
        <begin position="494"/>
        <end position="585"/>
    </location>
</feature>
<dbReference type="Proteomes" id="UP001187734">
    <property type="component" value="Unassembled WGS sequence"/>
</dbReference>
<accession>A0AAE8LYD9</accession>
<evidence type="ECO:0000259" key="10">
    <source>
        <dbReference type="PROSITE" id="PS50102"/>
    </source>
</evidence>
<dbReference type="GO" id="GO:0008380">
    <property type="term" value="P:RNA splicing"/>
    <property type="evidence" value="ECO:0007669"/>
    <property type="project" value="UniProtKB-KW"/>
</dbReference>
<keyword evidence="2 8" id="KW-0507">mRNA processing</keyword>
<feature type="domain" description="RRM" evidence="10">
    <location>
        <begin position="383"/>
        <end position="464"/>
    </location>
</feature>
<dbReference type="Gene3D" id="3.30.70.330">
    <property type="match status" value="3"/>
</dbReference>
<dbReference type="SMART" id="SM00361">
    <property type="entry name" value="RRM_1"/>
    <property type="match status" value="1"/>
</dbReference>
<feature type="compositionally biased region" description="Basic and acidic residues" evidence="9">
    <location>
        <begin position="62"/>
        <end position="184"/>
    </location>
</feature>
<feature type="region of interest" description="Disordered" evidence="9">
    <location>
        <begin position="1"/>
        <end position="192"/>
    </location>
</feature>
<dbReference type="SUPFAM" id="SSF54928">
    <property type="entry name" value="RNA-binding domain, RBD"/>
    <property type="match status" value="2"/>
</dbReference>
<name>A0AAE8LYD9_9HYPO</name>
<dbReference type="PANTHER" id="PTHR23139">
    <property type="entry name" value="RNA-BINDING PROTEIN"/>
    <property type="match status" value="1"/>
</dbReference>
<dbReference type="InterPro" id="IPR012677">
    <property type="entry name" value="Nucleotide-bd_a/b_plait_sf"/>
</dbReference>
<comment type="similarity">
    <text evidence="8">Belongs to the splicing factor SR family.</text>
</comment>
<dbReference type="NCBIfam" id="TIGR01642">
    <property type="entry name" value="U2AF_lg"/>
    <property type="match status" value="1"/>
</dbReference>
<feature type="compositionally biased region" description="Basic residues" evidence="9">
    <location>
        <begin position="29"/>
        <end position="39"/>
    </location>
</feature>
<evidence type="ECO:0000256" key="3">
    <source>
        <dbReference type="ARBA" id="ARBA00022737"/>
    </source>
</evidence>
<dbReference type="Pfam" id="PF00076">
    <property type="entry name" value="RRM_1"/>
    <property type="match status" value="2"/>
</dbReference>
<dbReference type="InterPro" id="IPR035979">
    <property type="entry name" value="RBD_domain_sf"/>
</dbReference>
<dbReference type="EMBL" id="ONZP01000022">
    <property type="protein sequence ID" value="SPJ70864.1"/>
    <property type="molecule type" value="Genomic_DNA"/>
</dbReference>
<comment type="caution">
    <text evidence="11">The sequence shown here is derived from an EMBL/GenBank/DDBJ whole genome shotgun (WGS) entry which is preliminary data.</text>
</comment>